<dbReference type="RefSeq" id="XP_056071719.1">
    <property type="nucleotide sequence ID" value="XM_056214452.1"/>
</dbReference>
<dbReference type="Pfam" id="PF03959">
    <property type="entry name" value="FSH1"/>
    <property type="match status" value="1"/>
</dbReference>
<comment type="caution">
    <text evidence="3">The sequence shown here is derived from an EMBL/GenBank/DDBJ whole genome shotgun (WGS) entry which is preliminary data.</text>
</comment>
<dbReference type="GO" id="GO:0005634">
    <property type="term" value="C:nucleus"/>
    <property type="evidence" value="ECO:0007669"/>
    <property type="project" value="TreeGrafter"/>
</dbReference>
<dbReference type="InterPro" id="IPR005645">
    <property type="entry name" value="FSH-like_dom"/>
</dbReference>
<dbReference type="PANTHER" id="PTHR48070:SF6">
    <property type="entry name" value="ESTERASE OVCA2"/>
    <property type="match status" value="1"/>
</dbReference>
<dbReference type="Proteomes" id="UP001140513">
    <property type="component" value="Unassembled WGS sequence"/>
</dbReference>
<dbReference type="GeneID" id="80909207"/>
<dbReference type="OrthoDB" id="2094269at2759"/>
<accession>A0A9W9CBH5</accession>
<protein>
    <recommendedName>
        <fullName evidence="2">Serine hydrolase domain-containing protein</fullName>
    </recommendedName>
</protein>
<evidence type="ECO:0000256" key="1">
    <source>
        <dbReference type="ARBA" id="ARBA00022801"/>
    </source>
</evidence>
<sequence>MSKLRILCLHGFTSNGAVHAHQLRRISAQLPEYDFLFPEGPHRVDIAEQMDMTKPANHAWSEIVMSASSSGHRAWWFARNGDWKSKTSGGFIGLEESLDYLGTYLQEKGPVHAIWGFSQGACLAGMLCALLQTGLAMHPLRRHLQPSHNADSVSLTTPLAGIIFSGFRARFPQYDAMYEPGIDVPTLHVLGEQDPLVRSERSEALLRVCKSGERVIHPGGHDIPKGEADVARIVEFTREHVRSSGKRAGFSFAQASI</sequence>
<keyword evidence="4" id="KW-1185">Reference proteome</keyword>
<dbReference type="PANTHER" id="PTHR48070">
    <property type="entry name" value="ESTERASE OVCA2"/>
    <property type="match status" value="1"/>
</dbReference>
<dbReference type="GO" id="GO:0005737">
    <property type="term" value="C:cytoplasm"/>
    <property type="evidence" value="ECO:0007669"/>
    <property type="project" value="TreeGrafter"/>
</dbReference>
<dbReference type="SUPFAM" id="SSF53474">
    <property type="entry name" value="alpha/beta-Hydrolases"/>
    <property type="match status" value="1"/>
</dbReference>
<name>A0A9W9CBH5_9PLEO</name>
<dbReference type="AlphaFoldDB" id="A0A9W9CBH5"/>
<feature type="domain" description="Serine hydrolase" evidence="2">
    <location>
        <begin position="2"/>
        <end position="228"/>
    </location>
</feature>
<gene>
    <name evidence="3" type="ORF">N0V89_005677</name>
</gene>
<evidence type="ECO:0000313" key="3">
    <source>
        <dbReference type="EMBL" id="KAJ4353945.1"/>
    </source>
</evidence>
<dbReference type="InterPro" id="IPR029058">
    <property type="entry name" value="AB_hydrolase_fold"/>
</dbReference>
<organism evidence="3 4">
    <name type="scientific">Didymosphaeria variabile</name>
    <dbReference type="NCBI Taxonomy" id="1932322"/>
    <lineage>
        <taxon>Eukaryota</taxon>
        <taxon>Fungi</taxon>
        <taxon>Dikarya</taxon>
        <taxon>Ascomycota</taxon>
        <taxon>Pezizomycotina</taxon>
        <taxon>Dothideomycetes</taxon>
        <taxon>Pleosporomycetidae</taxon>
        <taxon>Pleosporales</taxon>
        <taxon>Massarineae</taxon>
        <taxon>Didymosphaeriaceae</taxon>
        <taxon>Didymosphaeria</taxon>
    </lineage>
</organism>
<reference evidence="3" key="1">
    <citation type="submission" date="2022-10" db="EMBL/GenBank/DDBJ databases">
        <title>Tapping the CABI collections for fungal endophytes: first genome assemblies for Collariella, Neodidymelliopsis, Ascochyta clinopodiicola, Didymella pomorum, Didymosphaeria variabile, Neocosmospora piperis and Neocucurbitaria cava.</title>
        <authorList>
            <person name="Hill R."/>
        </authorList>
    </citation>
    <scope>NUCLEOTIDE SEQUENCE</scope>
    <source>
        <strain evidence="3">IMI 356815</strain>
    </source>
</reference>
<evidence type="ECO:0000259" key="2">
    <source>
        <dbReference type="Pfam" id="PF03959"/>
    </source>
</evidence>
<keyword evidence="1" id="KW-0378">Hydrolase</keyword>
<proteinExistence type="predicted"/>
<dbReference type="InterPro" id="IPR050593">
    <property type="entry name" value="LovG"/>
</dbReference>
<dbReference type="EMBL" id="JAPEUX010000004">
    <property type="protein sequence ID" value="KAJ4353945.1"/>
    <property type="molecule type" value="Genomic_DNA"/>
</dbReference>
<evidence type="ECO:0000313" key="4">
    <source>
        <dbReference type="Proteomes" id="UP001140513"/>
    </source>
</evidence>
<dbReference type="Gene3D" id="3.40.50.1820">
    <property type="entry name" value="alpha/beta hydrolase"/>
    <property type="match status" value="1"/>
</dbReference>
<dbReference type="GO" id="GO:0016787">
    <property type="term" value="F:hydrolase activity"/>
    <property type="evidence" value="ECO:0007669"/>
    <property type="project" value="UniProtKB-KW"/>
</dbReference>